<dbReference type="GeneID" id="36404025"/>
<protein>
    <submittedName>
        <fullName evidence="1">Uncharacterized protein</fullName>
    </submittedName>
</protein>
<dbReference type="AlphaFoldDB" id="A0A0P1AD90"/>
<dbReference type="Proteomes" id="UP000054928">
    <property type="component" value="Unassembled WGS sequence"/>
</dbReference>
<evidence type="ECO:0000313" key="2">
    <source>
        <dbReference type="Proteomes" id="UP000054928"/>
    </source>
</evidence>
<reference evidence="2" key="1">
    <citation type="submission" date="2014-09" db="EMBL/GenBank/DDBJ databases">
        <authorList>
            <person name="Sharma Rahul"/>
            <person name="Thines Marco"/>
        </authorList>
    </citation>
    <scope>NUCLEOTIDE SEQUENCE [LARGE SCALE GENOMIC DNA]</scope>
</reference>
<organism evidence="1 2">
    <name type="scientific">Plasmopara halstedii</name>
    <name type="common">Downy mildew of sunflower</name>
    <dbReference type="NCBI Taxonomy" id="4781"/>
    <lineage>
        <taxon>Eukaryota</taxon>
        <taxon>Sar</taxon>
        <taxon>Stramenopiles</taxon>
        <taxon>Oomycota</taxon>
        <taxon>Peronosporomycetes</taxon>
        <taxon>Peronosporales</taxon>
        <taxon>Peronosporaceae</taxon>
        <taxon>Plasmopara</taxon>
    </lineage>
</organism>
<evidence type="ECO:0000313" key="1">
    <source>
        <dbReference type="EMBL" id="CEG38925.1"/>
    </source>
</evidence>
<accession>A0A0P1AD90</accession>
<keyword evidence="2" id="KW-1185">Reference proteome</keyword>
<dbReference type="EMBL" id="CCYD01000322">
    <property type="protein sequence ID" value="CEG38925.1"/>
    <property type="molecule type" value="Genomic_DNA"/>
</dbReference>
<dbReference type="RefSeq" id="XP_024575294.1">
    <property type="nucleotide sequence ID" value="XM_024724415.1"/>
</dbReference>
<name>A0A0P1AD90_PLAHL</name>
<sequence>MNKKCESRFFDETTIFCGLIYWSLTVKVKIRSSRVAGFMKLMKPRAGKKPGFGIGNPCKDLMVPQSLSGAVDLHEIERRNVKIRQ</sequence>
<proteinExistence type="predicted"/>